<accession>A0ABY4P4P7</accession>
<evidence type="ECO:0000313" key="3">
    <source>
        <dbReference type="EMBL" id="UQS27370.1"/>
    </source>
</evidence>
<evidence type="ECO:0000256" key="1">
    <source>
        <dbReference type="SAM" id="MobiDB-lite"/>
    </source>
</evidence>
<evidence type="ECO:0000256" key="2">
    <source>
        <dbReference type="SAM" id="SignalP"/>
    </source>
</evidence>
<evidence type="ECO:0000313" key="4">
    <source>
        <dbReference type="Proteomes" id="UP000830158"/>
    </source>
</evidence>
<keyword evidence="2" id="KW-0732">Signal</keyword>
<dbReference type="Pfam" id="PF12079">
    <property type="entry name" value="DUF3558"/>
    <property type="match status" value="1"/>
</dbReference>
<dbReference type="EMBL" id="CP091196">
    <property type="protein sequence ID" value="UQS27370.1"/>
    <property type="molecule type" value="Genomic_DNA"/>
</dbReference>
<organism evidence="3 4">
    <name type="scientific">Amycolatopsis thermalba</name>
    <dbReference type="NCBI Taxonomy" id="944492"/>
    <lineage>
        <taxon>Bacteria</taxon>
        <taxon>Bacillati</taxon>
        <taxon>Actinomycetota</taxon>
        <taxon>Actinomycetes</taxon>
        <taxon>Pseudonocardiales</taxon>
        <taxon>Pseudonocardiaceae</taxon>
        <taxon>Amycolatopsis</taxon>
    </lineage>
</organism>
<name>A0ABY4P4P7_9PSEU</name>
<reference evidence="3" key="1">
    <citation type="submission" date="2022-01" db="EMBL/GenBank/DDBJ databases">
        <title>PSI-footprinting approach for the identification of protein synthesis inhibitor producers.</title>
        <authorList>
            <person name="Handel F."/>
            <person name="Kulik A."/>
            <person name="Wex K.W."/>
            <person name="Berscheid A."/>
            <person name="Saur J.S."/>
            <person name="Winkler A."/>
            <person name="Wibberg D."/>
            <person name="Kalinowski J."/>
            <person name="Broetz-Oesterhelt H."/>
            <person name="Mast Y."/>
        </authorList>
    </citation>
    <scope>NUCLEOTIDE SEQUENCE</scope>
    <source>
        <strain evidence="3">KNN 49.3e</strain>
    </source>
</reference>
<keyword evidence="4" id="KW-1185">Reference proteome</keyword>
<feature type="compositionally biased region" description="Low complexity" evidence="1">
    <location>
        <begin position="31"/>
        <end position="42"/>
    </location>
</feature>
<feature type="signal peptide" evidence="2">
    <location>
        <begin position="1"/>
        <end position="26"/>
    </location>
</feature>
<dbReference type="Proteomes" id="UP000830158">
    <property type="component" value="Chromosome"/>
</dbReference>
<sequence length="202" mass="20704">MRQPIRTVTAALVALLAAAACSPSGGTPQSTTNGPATGAPTPSQANGRDVAPAVNAPLDATAFASNACKSLTKPQTEELGISSQGEQIEPRDCSWKFGATLDWVVQLFYTTVEGGLQNDYNKHAAGAYDNGGYFEPTTITGYPAVFSNLSDFRASGTCDLNVGIGGDTIFHVTVTGPAGKDNCKAASTVAANVIETIKTGGE</sequence>
<proteinExistence type="predicted"/>
<dbReference type="PROSITE" id="PS51257">
    <property type="entry name" value="PROKAR_LIPOPROTEIN"/>
    <property type="match status" value="1"/>
</dbReference>
<protein>
    <submittedName>
        <fullName evidence="3">DUF3558 domain-containing protein</fullName>
    </submittedName>
</protein>
<dbReference type="InterPro" id="IPR024520">
    <property type="entry name" value="DUF3558"/>
</dbReference>
<dbReference type="RefSeq" id="WP_116111560.1">
    <property type="nucleotide sequence ID" value="NZ_CP091196.1"/>
</dbReference>
<gene>
    <name evidence="3" type="ORF">L1857_33530</name>
</gene>
<feature type="chain" id="PRO_5045189086" evidence="2">
    <location>
        <begin position="27"/>
        <end position="202"/>
    </location>
</feature>
<feature type="region of interest" description="Disordered" evidence="1">
    <location>
        <begin position="22"/>
        <end position="50"/>
    </location>
</feature>